<evidence type="ECO:0000313" key="5">
    <source>
        <dbReference type="EMBL" id="KAJ8503674.1"/>
    </source>
</evidence>
<proteinExistence type="predicted"/>
<dbReference type="CDD" id="cd18186">
    <property type="entry name" value="BTB_POZ_ZBTB_KLHL-like"/>
    <property type="match status" value="1"/>
</dbReference>
<dbReference type="InterPro" id="IPR011333">
    <property type="entry name" value="SKP1/BTB/POZ_sf"/>
</dbReference>
<comment type="pathway">
    <text evidence="2">Protein modification; protein ubiquitination.</text>
</comment>
<evidence type="ECO:0000256" key="2">
    <source>
        <dbReference type="ARBA" id="ARBA00004906"/>
    </source>
</evidence>
<protein>
    <recommendedName>
        <fullName evidence="4">BTB domain-containing protein</fullName>
    </recommendedName>
</protein>
<feature type="coiled-coil region" evidence="3">
    <location>
        <begin position="64"/>
        <end position="91"/>
    </location>
</feature>
<keyword evidence="3" id="KW-0175">Coiled coil</keyword>
<dbReference type="InterPro" id="IPR000210">
    <property type="entry name" value="BTB/POZ_dom"/>
</dbReference>
<evidence type="ECO:0000256" key="3">
    <source>
        <dbReference type="SAM" id="Coils"/>
    </source>
</evidence>
<dbReference type="PANTHER" id="PTHR47274">
    <property type="entry name" value="BTB/POZ DOMAIN CONTAINING PROTEIN, EXPRESSED-RELATED"/>
    <property type="match status" value="1"/>
</dbReference>
<comment type="caution">
    <text evidence="5">The sequence shown here is derived from an EMBL/GenBank/DDBJ whole genome shotgun (WGS) entry which is preliminary data.</text>
</comment>
<dbReference type="Pfam" id="PF00651">
    <property type="entry name" value="BTB"/>
    <property type="match status" value="1"/>
</dbReference>
<dbReference type="Proteomes" id="UP001222027">
    <property type="component" value="Unassembled WGS sequence"/>
</dbReference>
<evidence type="ECO:0000259" key="4">
    <source>
        <dbReference type="PROSITE" id="PS50097"/>
    </source>
</evidence>
<keyword evidence="6" id="KW-1185">Reference proteome</keyword>
<gene>
    <name evidence="5" type="ORF">OPV22_004560</name>
</gene>
<dbReference type="AlphaFoldDB" id="A0AAV8RP95"/>
<sequence>MDCCICSPMASVYRPPRNTICASCYQGARSMIAFLNEHDTDRDHITISCAAVSHGAKSSATKGISHAFKKMKEMEEREKDMKEKLRFLDGLIALRERIHTDILVKPGSGGPPIPTHRALLAAKSEIFRTMLMSDECKAPAEDTISFPELSHDELTCLVEFLYSGSLPEWSTEKHSYSMLIAADKYDIPFLRKYCEHRILAALRPSNALEVLQVAEVCSDAELKEQAMNLITKHADDVVFSVSYDELARNNAHLCVEITRALLTEMKDKRDAATSPNETSS</sequence>
<evidence type="ECO:0000313" key="6">
    <source>
        <dbReference type="Proteomes" id="UP001222027"/>
    </source>
</evidence>
<dbReference type="Gene3D" id="1.25.40.420">
    <property type="match status" value="1"/>
</dbReference>
<dbReference type="PROSITE" id="PS50097">
    <property type="entry name" value="BTB"/>
    <property type="match status" value="1"/>
</dbReference>
<dbReference type="EMBL" id="JAQQAF010000002">
    <property type="protein sequence ID" value="KAJ8503674.1"/>
    <property type="molecule type" value="Genomic_DNA"/>
</dbReference>
<dbReference type="InterPro" id="IPR044784">
    <property type="entry name" value="At1g01640-like"/>
</dbReference>
<organism evidence="5 6">
    <name type="scientific">Ensete ventricosum</name>
    <name type="common">Abyssinian banana</name>
    <name type="synonym">Musa ensete</name>
    <dbReference type="NCBI Taxonomy" id="4639"/>
    <lineage>
        <taxon>Eukaryota</taxon>
        <taxon>Viridiplantae</taxon>
        <taxon>Streptophyta</taxon>
        <taxon>Embryophyta</taxon>
        <taxon>Tracheophyta</taxon>
        <taxon>Spermatophyta</taxon>
        <taxon>Magnoliopsida</taxon>
        <taxon>Liliopsida</taxon>
        <taxon>Zingiberales</taxon>
        <taxon>Musaceae</taxon>
        <taxon>Ensete</taxon>
    </lineage>
</organism>
<comment type="function">
    <text evidence="1">May act as a substrate-specific adapter of an E3 ubiquitin-protein ligase complex (CUL3-RBX1-BTB) which mediates the ubiquitination and subsequent proteasomal degradation of target proteins.</text>
</comment>
<accession>A0AAV8RP95</accession>
<evidence type="ECO:0000256" key="1">
    <source>
        <dbReference type="ARBA" id="ARBA00002668"/>
    </source>
</evidence>
<dbReference type="PANTHER" id="PTHR47274:SF1">
    <property type="entry name" value="BTB_POZ DOMAIN CONTAINING PROTEIN, EXPRESSED"/>
    <property type="match status" value="1"/>
</dbReference>
<dbReference type="SMART" id="SM00225">
    <property type="entry name" value="BTB"/>
    <property type="match status" value="1"/>
</dbReference>
<reference evidence="5 6" key="1">
    <citation type="submission" date="2022-12" db="EMBL/GenBank/DDBJ databases">
        <title>Chromosome-scale assembly of the Ensete ventricosum genome.</title>
        <authorList>
            <person name="Dussert Y."/>
            <person name="Stocks J."/>
            <person name="Wendawek A."/>
            <person name="Woldeyes F."/>
            <person name="Nichols R.A."/>
            <person name="Borrell J.S."/>
        </authorList>
    </citation>
    <scope>NUCLEOTIDE SEQUENCE [LARGE SCALE GENOMIC DNA]</scope>
    <source>
        <strain evidence="6">cv. Maze</strain>
        <tissue evidence="5">Seeds</tissue>
    </source>
</reference>
<name>A0AAV8RP95_ENSVE</name>
<dbReference type="SUPFAM" id="SSF54695">
    <property type="entry name" value="POZ domain"/>
    <property type="match status" value="1"/>
</dbReference>
<dbReference type="Gene3D" id="3.30.710.10">
    <property type="entry name" value="Potassium Channel Kv1.1, Chain A"/>
    <property type="match status" value="1"/>
</dbReference>
<feature type="domain" description="BTB" evidence="4">
    <location>
        <begin position="100"/>
        <end position="166"/>
    </location>
</feature>